<comment type="caution">
    <text evidence="5">The sequence shown here is derived from an EMBL/GenBank/DDBJ whole genome shotgun (WGS) entry which is preliminary data.</text>
</comment>
<protein>
    <submittedName>
        <fullName evidence="5">TetR-like C-terminal domain-containing protein</fullName>
    </submittedName>
</protein>
<sequence>MTIPTHSGRGATAYVRSPGWRCAVRAQGFRGRKRRPSMGKCNSTRREQAQQRAREHERLGATTDQQAAMTVERGIARGELRPGTDPRWVLEALIVPSHTRTLLTGSPWTRTSPDPDRLGPARRGDTGRQHVAKTRRRRIRRCRRLPARP</sequence>
<dbReference type="SUPFAM" id="SSF48498">
    <property type="entry name" value="Tetracyclin repressor-like, C-terminal domain"/>
    <property type="match status" value="1"/>
</dbReference>
<proteinExistence type="predicted"/>
<evidence type="ECO:0000256" key="1">
    <source>
        <dbReference type="ARBA" id="ARBA00023015"/>
    </source>
</evidence>
<evidence type="ECO:0000313" key="6">
    <source>
        <dbReference type="Proteomes" id="UP001610990"/>
    </source>
</evidence>
<gene>
    <name evidence="5" type="ORF">ACH4GP_19225</name>
</gene>
<dbReference type="EMBL" id="JBIRGH010000011">
    <property type="protein sequence ID" value="MFH8586509.1"/>
    <property type="molecule type" value="Genomic_DNA"/>
</dbReference>
<reference evidence="5 6" key="1">
    <citation type="submission" date="2024-10" db="EMBL/GenBank/DDBJ databases">
        <title>The Natural Products Discovery Center: Release of the First 8490 Sequenced Strains for Exploring Actinobacteria Biosynthetic Diversity.</title>
        <authorList>
            <person name="Kalkreuter E."/>
            <person name="Kautsar S.A."/>
            <person name="Yang D."/>
            <person name="Bader C.D."/>
            <person name="Teijaro C.N."/>
            <person name="Fluegel L."/>
            <person name="Davis C.M."/>
            <person name="Simpson J.R."/>
            <person name="Lauterbach L."/>
            <person name="Steele A.D."/>
            <person name="Gui C."/>
            <person name="Meng S."/>
            <person name="Li G."/>
            <person name="Viehrig K."/>
            <person name="Ye F."/>
            <person name="Su P."/>
            <person name="Kiefer A.F."/>
            <person name="Nichols A."/>
            <person name="Cepeda A.J."/>
            <person name="Yan W."/>
            <person name="Fan B."/>
            <person name="Jiang Y."/>
            <person name="Adhikari A."/>
            <person name="Zheng C.-J."/>
            <person name="Schuster L."/>
            <person name="Cowan T.M."/>
            <person name="Smanski M.J."/>
            <person name="Chevrette M.G."/>
            <person name="De Carvalho L.P.S."/>
            <person name="Shen B."/>
        </authorList>
    </citation>
    <scope>NUCLEOTIDE SEQUENCE [LARGE SCALE GENOMIC DNA]</scope>
    <source>
        <strain evidence="5 6">NPDC018013</strain>
    </source>
</reference>
<feature type="region of interest" description="Disordered" evidence="3">
    <location>
        <begin position="100"/>
        <end position="137"/>
    </location>
</feature>
<keyword evidence="1" id="KW-0805">Transcription regulation</keyword>
<keyword evidence="6" id="KW-1185">Reference proteome</keyword>
<keyword evidence="2" id="KW-0804">Transcription</keyword>
<dbReference type="InterPro" id="IPR011075">
    <property type="entry name" value="TetR_C"/>
</dbReference>
<feature type="region of interest" description="Disordered" evidence="3">
    <location>
        <begin position="29"/>
        <end position="64"/>
    </location>
</feature>
<feature type="domain" description="Tetracyclin repressor-like C-terminal" evidence="4">
    <location>
        <begin position="45"/>
        <end position="111"/>
    </location>
</feature>
<evidence type="ECO:0000313" key="5">
    <source>
        <dbReference type="EMBL" id="MFH8586509.1"/>
    </source>
</evidence>
<name>A0ABW7RHR9_9ACTN</name>
<dbReference type="InterPro" id="IPR036271">
    <property type="entry name" value="Tet_transcr_reg_TetR-rel_C_sf"/>
</dbReference>
<evidence type="ECO:0000259" key="4">
    <source>
        <dbReference type="Pfam" id="PF16859"/>
    </source>
</evidence>
<accession>A0ABW7RHR9</accession>
<feature type="compositionally biased region" description="Basic and acidic residues" evidence="3">
    <location>
        <begin position="44"/>
        <end position="59"/>
    </location>
</feature>
<dbReference type="RefSeq" id="WP_397673558.1">
    <property type="nucleotide sequence ID" value="NZ_JBIRGH010000011.1"/>
</dbReference>
<organism evidence="5 6">
    <name type="scientific">Streptomyces celluloflavus</name>
    <dbReference type="NCBI Taxonomy" id="58344"/>
    <lineage>
        <taxon>Bacteria</taxon>
        <taxon>Bacillati</taxon>
        <taxon>Actinomycetota</taxon>
        <taxon>Actinomycetes</taxon>
        <taxon>Kitasatosporales</taxon>
        <taxon>Streptomycetaceae</taxon>
        <taxon>Streptomyces</taxon>
    </lineage>
</organism>
<dbReference type="Pfam" id="PF16859">
    <property type="entry name" value="TetR_C_11"/>
    <property type="match status" value="1"/>
</dbReference>
<evidence type="ECO:0000256" key="3">
    <source>
        <dbReference type="SAM" id="MobiDB-lite"/>
    </source>
</evidence>
<feature type="compositionally biased region" description="Basic and acidic residues" evidence="3">
    <location>
        <begin position="113"/>
        <end position="128"/>
    </location>
</feature>
<dbReference type="Proteomes" id="UP001610990">
    <property type="component" value="Unassembled WGS sequence"/>
</dbReference>
<feature type="compositionally biased region" description="Polar residues" evidence="3">
    <location>
        <begin position="100"/>
        <end position="112"/>
    </location>
</feature>
<dbReference type="Gene3D" id="1.10.357.10">
    <property type="entry name" value="Tetracycline Repressor, domain 2"/>
    <property type="match status" value="1"/>
</dbReference>
<evidence type="ECO:0000256" key="2">
    <source>
        <dbReference type="ARBA" id="ARBA00023163"/>
    </source>
</evidence>